<dbReference type="Pfam" id="PF04840">
    <property type="entry name" value="Vps16_C"/>
    <property type="match status" value="1"/>
</dbReference>
<evidence type="ECO:0000256" key="2">
    <source>
        <dbReference type="PIRNR" id="PIRNR007949"/>
    </source>
</evidence>
<dbReference type="InterPro" id="IPR006926">
    <property type="entry name" value="Vps16_N"/>
</dbReference>
<dbReference type="STRING" id="1257118.L8H081"/>
<dbReference type="InterPro" id="IPR038132">
    <property type="entry name" value="Vps16_C_sf"/>
</dbReference>
<dbReference type="Pfam" id="PF04841">
    <property type="entry name" value="Vps16_N"/>
    <property type="match status" value="1"/>
</dbReference>
<dbReference type="GO" id="GO:0005765">
    <property type="term" value="C:lysosomal membrane"/>
    <property type="evidence" value="ECO:0007669"/>
    <property type="project" value="TreeGrafter"/>
</dbReference>
<keyword evidence="6" id="KW-1185">Reference proteome</keyword>
<dbReference type="AlphaFoldDB" id="L8H081"/>
<dbReference type="PANTHER" id="PTHR12811">
    <property type="entry name" value="VACUOLAR PROTEIN SORTING VPS16"/>
    <property type="match status" value="1"/>
</dbReference>
<feature type="domain" description="Vps16 C-terminal" evidence="3">
    <location>
        <begin position="530"/>
        <end position="847"/>
    </location>
</feature>
<protein>
    <submittedName>
        <fullName evidence="5">Vacuolar protein sorting 16, putative</fullName>
    </submittedName>
</protein>
<dbReference type="GeneID" id="14919423"/>
<dbReference type="GO" id="GO:0042144">
    <property type="term" value="P:vacuole fusion, non-autophagic"/>
    <property type="evidence" value="ECO:0007669"/>
    <property type="project" value="TreeGrafter"/>
</dbReference>
<comment type="similarity">
    <text evidence="1 2">Belongs to the VPS16 family.</text>
</comment>
<accession>L8H081</accession>
<sequence>MFNTKTSLALASATKEQEKAEEDALLSEPHPTTLWKPLGDRNYRKRELYDLNWEVDLSKHVVTGAPCGGALAVARDERKIVLLANTESLKSQTHIYTSSGVLIKSFAWDSQKGRVVRLGWTADEKLVCIFESGAVMIYNVQGENVSAWSVGPECGEIQDALFWGTGFVVLSKALRLFAVMNLADPKIRPLPDARLESAPVTWCVIGPDVSLSKGVEVLLATATGTVLLVTHEHVKDLLLQNGPFVRMTVSRNGKLIACFTEAGTLWVVSADFSKSLSEFGTGSKVPPSQVEWCGADSVVMYWPTVGLLMVGPNGHWIKYSYAEPGLSLLPDPDGLRIFSATKCEFLQKVPAAVEDVFKIGSEAPSALLYDALAHYKRGSPRAYENVKMIKAELVEAVDGCIEAAGHEFSPALQRRLLEAAEFGKGFAEGFRAERLVEMCKALHVINNVRQSDIGMPLTFLQYDMLGPEALIERLVNRHLHPLADAIAGFLKLKRDSILIHWASRKVRTEAPEREILEQVVSKLAGVPGVPYADIASAAYKARRPDLATRLLEYEPRASAQVPLLLHMGEDENALSKALDSGDTDLVYLVLLHIRRSRSGADFFKIIRSRKGAVDLLVAYCKQQDLDLLKDIYYQAGMPNQSAHVAVIEAYQHAELEKRVRGLQIALNLYKDTGDLFASKATETEIRLLLVQKELESETGERDFVGGSLTDTLFRLIASRNLKRAQKIKSDFKARWLLRVKVPDKRFWWVAVRALSTARDWATLEQFAKSKKSPIGFRPFAEVCIEQGAMDEAAKYIAMLSDSAERVQMFLLVNAIREAAQVAFEQKDVQLLQSILPKATTRQDQALVMEMLAKLGVSVERL</sequence>
<dbReference type="OMA" id="WCGDDCL"/>
<evidence type="ECO:0000256" key="1">
    <source>
        <dbReference type="ARBA" id="ARBA00009250"/>
    </source>
</evidence>
<dbReference type="GO" id="GO:0030897">
    <property type="term" value="C:HOPS complex"/>
    <property type="evidence" value="ECO:0007669"/>
    <property type="project" value="TreeGrafter"/>
</dbReference>
<gene>
    <name evidence="5" type="ORF">ACA1_298630</name>
</gene>
<dbReference type="GO" id="GO:0016197">
    <property type="term" value="P:endosomal transport"/>
    <property type="evidence" value="ECO:0007669"/>
    <property type="project" value="TreeGrafter"/>
</dbReference>
<evidence type="ECO:0000259" key="3">
    <source>
        <dbReference type="Pfam" id="PF04840"/>
    </source>
</evidence>
<evidence type="ECO:0000259" key="4">
    <source>
        <dbReference type="Pfam" id="PF04841"/>
    </source>
</evidence>
<feature type="domain" description="Vps16 N-terminal" evidence="4">
    <location>
        <begin position="31"/>
        <end position="432"/>
    </location>
</feature>
<dbReference type="PANTHER" id="PTHR12811:SF0">
    <property type="entry name" value="VACUOLAR PROTEIN SORTING-ASSOCIATED PROTEIN 16 HOMOLOG"/>
    <property type="match status" value="1"/>
</dbReference>
<dbReference type="RefSeq" id="XP_004340672.1">
    <property type="nucleotide sequence ID" value="XM_004340624.1"/>
</dbReference>
<dbReference type="GO" id="GO:0003779">
    <property type="term" value="F:actin binding"/>
    <property type="evidence" value="ECO:0007669"/>
    <property type="project" value="TreeGrafter"/>
</dbReference>
<dbReference type="InterPro" id="IPR016534">
    <property type="entry name" value="VPS16"/>
</dbReference>
<dbReference type="PIRSF" id="PIRSF007949">
    <property type="entry name" value="VPS16"/>
    <property type="match status" value="1"/>
</dbReference>
<name>L8H081_ACACF</name>
<proteinExistence type="inferred from homology"/>
<evidence type="ECO:0000313" key="6">
    <source>
        <dbReference type="Proteomes" id="UP000011083"/>
    </source>
</evidence>
<dbReference type="OrthoDB" id="1792at2759"/>
<dbReference type="EMBL" id="KB007949">
    <property type="protein sequence ID" value="ELR18630.1"/>
    <property type="molecule type" value="Genomic_DNA"/>
</dbReference>
<dbReference type="InterPro" id="IPR006925">
    <property type="entry name" value="Vps16_C"/>
</dbReference>
<dbReference type="Gene3D" id="1.10.150.780">
    <property type="entry name" value="Vps16, C-terminal region"/>
    <property type="match status" value="1"/>
</dbReference>
<organism evidence="5 6">
    <name type="scientific">Acanthamoeba castellanii (strain ATCC 30010 / Neff)</name>
    <dbReference type="NCBI Taxonomy" id="1257118"/>
    <lineage>
        <taxon>Eukaryota</taxon>
        <taxon>Amoebozoa</taxon>
        <taxon>Discosea</taxon>
        <taxon>Longamoebia</taxon>
        <taxon>Centramoebida</taxon>
        <taxon>Acanthamoebidae</taxon>
        <taxon>Acanthamoeba</taxon>
    </lineage>
</organism>
<evidence type="ECO:0000313" key="5">
    <source>
        <dbReference type="EMBL" id="ELR18630.1"/>
    </source>
</evidence>
<dbReference type="SUPFAM" id="SSF82171">
    <property type="entry name" value="DPP6 N-terminal domain-like"/>
    <property type="match status" value="1"/>
</dbReference>
<dbReference type="Proteomes" id="UP000011083">
    <property type="component" value="Unassembled WGS sequence"/>
</dbReference>
<dbReference type="KEGG" id="acan:ACA1_298630"/>
<reference evidence="5 6" key="1">
    <citation type="journal article" date="2013" name="Genome Biol.">
        <title>Genome of Acanthamoeba castellanii highlights extensive lateral gene transfer and early evolution of tyrosine kinase signaling.</title>
        <authorList>
            <person name="Clarke M."/>
            <person name="Lohan A.J."/>
            <person name="Liu B."/>
            <person name="Lagkouvardos I."/>
            <person name="Roy S."/>
            <person name="Zafar N."/>
            <person name="Bertelli C."/>
            <person name="Schilde C."/>
            <person name="Kianianmomeni A."/>
            <person name="Burglin T.R."/>
            <person name="Frech C."/>
            <person name="Turcotte B."/>
            <person name="Kopec K.O."/>
            <person name="Synnott J.M."/>
            <person name="Choo C."/>
            <person name="Paponov I."/>
            <person name="Finkler A."/>
            <person name="Soon Heng Tan C."/>
            <person name="Hutchins A.P."/>
            <person name="Weinmeier T."/>
            <person name="Rattei T."/>
            <person name="Chu J.S."/>
            <person name="Gimenez G."/>
            <person name="Irimia M."/>
            <person name="Rigden D.J."/>
            <person name="Fitzpatrick D.A."/>
            <person name="Lorenzo-Morales J."/>
            <person name="Bateman A."/>
            <person name="Chiu C.H."/>
            <person name="Tang P."/>
            <person name="Hegemann P."/>
            <person name="Fromm H."/>
            <person name="Raoult D."/>
            <person name="Greub G."/>
            <person name="Miranda-Saavedra D."/>
            <person name="Chen N."/>
            <person name="Nash P."/>
            <person name="Ginger M.L."/>
            <person name="Horn M."/>
            <person name="Schaap P."/>
            <person name="Caler L."/>
            <person name="Loftus B."/>
        </authorList>
    </citation>
    <scope>NUCLEOTIDE SEQUENCE [LARGE SCALE GENOMIC DNA]</scope>
    <source>
        <strain evidence="5 6">Neff</strain>
    </source>
</reference>
<dbReference type="VEuPathDB" id="AmoebaDB:ACA1_298630"/>
<dbReference type="GO" id="GO:0006886">
    <property type="term" value="P:intracellular protein transport"/>
    <property type="evidence" value="ECO:0007669"/>
    <property type="project" value="InterPro"/>
</dbReference>
<dbReference type="GO" id="GO:0005768">
    <property type="term" value="C:endosome"/>
    <property type="evidence" value="ECO:0007669"/>
    <property type="project" value="TreeGrafter"/>
</dbReference>